<feature type="compositionally biased region" description="Acidic residues" evidence="1">
    <location>
        <begin position="147"/>
        <end position="166"/>
    </location>
</feature>
<feature type="compositionally biased region" description="Acidic residues" evidence="1">
    <location>
        <begin position="179"/>
        <end position="201"/>
    </location>
</feature>
<evidence type="ECO:0000256" key="1">
    <source>
        <dbReference type="SAM" id="MobiDB-lite"/>
    </source>
</evidence>
<keyword evidence="2" id="KW-1185">Reference proteome</keyword>
<dbReference type="PANTHER" id="PTHR34348">
    <property type="entry name" value="SURFEIT LOCUS PROTEIN 2"/>
    <property type="match status" value="1"/>
</dbReference>
<feature type="region of interest" description="Disordered" evidence="1">
    <location>
        <begin position="120"/>
        <end position="305"/>
    </location>
</feature>
<feature type="compositionally biased region" description="Low complexity" evidence="1">
    <location>
        <begin position="261"/>
        <end position="272"/>
    </location>
</feature>
<organism evidence="2 3">
    <name type="scientific">Aplysia californica</name>
    <name type="common">California sea hare</name>
    <dbReference type="NCBI Taxonomy" id="6500"/>
    <lineage>
        <taxon>Eukaryota</taxon>
        <taxon>Metazoa</taxon>
        <taxon>Spiralia</taxon>
        <taxon>Lophotrochozoa</taxon>
        <taxon>Mollusca</taxon>
        <taxon>Gastropoda</taxon>
        <taxon>Heterobranchia</taxon>
        <taxon>Euthyneura</taxon>
        <taxon>Tectipleura</taxon>
        <taxon>Aplysiida</taxon>
        <taxon>Aplysioidea</taxon>
        <taxon>Aplysiidae</taxon>
        <taxon>Aplysia</taxon>
    </lineage>
</organism>
<protein>
    <submittedName>
        <fullName evidence="3">Surfeit locus protein 2 isoform X1</fullName>
    </submittedName>
</protein>
<proteinExistence type="predicted"/>
<feature type="compositionally biased region" description="Basic residues" evidence="1">
    <location>
        <begin position="209"/>
        <end position="225"/>
    </location>
</feature>
<dbReference type="Proteomes" id="UP000694888">
    <property type="component" value="Unplaced"/>
</dbReference>
<accession>A0ABM0K1E2</accession>
<dbReference type="RefSeq" id="XP_005106485.1">
    <property type="nucleotide sequence ID" value="XM_005106428.3"/>
</dbReference>
<dbReference type="PANTHER" id="PTHR34348:SF1">
    <property type="entry name" value="SURFEIT LOCUS PROTEIN 2"/>
    <property type="match status" value="1"/>
</dbReference>
<reference evidence="3" key="1">
    <citation type="submission" date="2025-08" db="UniProtKB">
        <authorList>
            <consortium name="RefSeq"/>
        </authorList>
    </citation>
    <scope>IDENTIFICATION</scope>
</reference>
<evidence type="ECO:0000313" key="3">
    <source>
        <dbReference type="RefSeq" id="XP_005106485.1"/>
    </source>
</evidence>
<dbReference type="GeneID" id="101845870"/>
<dbReference type="InterPro" id="IPR008833">
    <property type="entry name" value="Surf2"/>
</dbReference>
<dbReference type="Pfam" id="PF05477">
    <property type="entry name" value="SURF2"/>
    <property type="match status" value="1"/>
</dbReference>
<sequence>MASNDVQKYLDDFPSLVLDKEKQRIRCRFTNHEMPATVSALESYVKGKKFRKASEHRAYNYQQYQPHLMPSTKKKHLHELFCKLTLRHIGRAPQDVERHVKGKKFKKALARWETCQKTGEKFVPRAGGRQPTGGTSDSDSVGGGDNYWDDDNSDNDDNDDMSDLYPDEIFKQGKAGDANSDDDDDDDDIDDSPGTDEDNGQNDDATPPKRPKQNTSKQKKTKKEKLKNVVEENEEGEEDSDYDMDVLNSGKRNSDSEEVGVSSASTSVPSSTHKSEKAKSNKRQHPKKPSNVGIVPGAKKKKVSL</sequence>
<evidence type="ECO:0000313" key="2">
    <source>
        <dbReference type="Proteomes" id="UP000694888"/>
    </source>
</evidence>
<feature type="compositionally biased region" description="Acidic residues" evidence="1">
    <location>
        <begin position="231"/>
        <end position="244"/>
    </location>
</feature>
<name>A0ABM0K1E2_APLCA</name>
<gene>
    <name evidence="3" type="primary">LOC101845870</name>
</gene>